<feature type="transmembrane region" description="Helical" evidence="1">
    <location>
        <begin position="369"/>
        <end position="387"/>
    </location>
</feature>
<dbReference type="AlphaFoldDB" id="A0A8J7M7G5"/>
<feature type="transmembrane region" description="Helical" evidence="1">
    <location>
        <begin position="77"/>
        <end position="100"/>
    </location>
</feature>
<feature type="transmembrane region" description="Helical" evidence="1">
    <location>
        <begin position="152"/>
        <end position="172"/>
    </location>
</feature>
<keyword evidence="1" id="KW-0812">Transmembrane</keyword>
<keyword evidence="1" id="KW-1133">Transmembrane helix</keyword>
<protein>
    <submittedName>
        <fullName evidence="2">Oligosaccharide repeat unit polymerase</fullName>
    </submittedName>
</protein>
<reference evidence="2" key="1">
    <citation type="submission" date="2020-12" db="EMBL/GenBank/DDBJ databases">
        <title>Bacterial taxonomy.</title>
        <authorList>
            <person name="Pan X."/>
        </authorList>
    </citation>
    <scope>NUCLEOTIDE SEQUENCE</scope>
    <source>
        <strain evidence="2">M0105</strain>
    </source>
</reference>
<feature type="transmembrane region" description="Helical" evidence="1">
    <location>
        <begin position="121"/>
        <end position="146"/>
    </location>
</feature>
<gene>
    <name evidence="2" type="ORF">H0I76_11235</name>
</gene>
<dbReference type="RefSeq" id="WP_200609956.1">
    <property type="nucleotide sequence ID" value="NZ_JAEHHL010000006.1"/>
</dbReference>
<keyword evidence="1" id="KW-0472">Membrane</keyword>
<feature type="transmembrane region" description="Helical" evidence="1">
    <location>
        <begin position="201"/>
        <end position="222"/>
    </location>
</feature>
<organism evidence="2 3">
    <name type="scientific">Thermohalobaculum xanthum</name>
    <dbReference type="NCBI Taxonomy" id="2753746"/>
    <lineage>
        <taxon>Bacteria</taxon>
        <taxon>Pseudomonadati</taxon>
        <taxon>Pseudomonadota</taxon>
        <taxon>Alphaproteobacteria</taxon>
        <taxon>Rhodobacterales</taxon>
        <taxon>Paracoccaceae</taxon>
        <taxon>Thermohalobaculum</taxon>
    </lineage>
</organism>
<evidence type="ECO:0000313" key="3">
    <source>
        <dbReference type="Proteomes" id="UP000655420"/>
    </source>
</evidence>
<name>A0A8J7M7G5_9RHOB</name>
<dbReference type="Proteomes" id="UP000655420">
    <property type="component" value="Unassembled WGS sequence"/>
</dbReference>
<dbReference type="EMBL" id="JAEHHL010000006">
    <property type="protein sequence ID" value="MBK0399764.1"/>
    <property type="molecule type" value="Genomic_DNA"/>
</dbReference>
<feature type="transmembrane region" description="Helical" evidence="1">
    <location>
        <begin position="6"/>
        <end position="23"/>
    </location>
</feature>
<feature type="transmembrane region" description="Helical" evidence="1">
    <location>
        <begin position="313"/>
        <end position="334"/>
    </location>
</feature>
<accession>A0A8J7M7G5</accession>
<evidence type="ECO:0000313" key="2">
    <source>
        <dbReference type="EMBL" id="MBK0399764.1"/>
    </source>
</evidence>
<feature type="transmembrane region" description="Helical" evidence="1">
    <location>
        <begin position="346"/>
        <end position="363"/>
    </location>
</feature>
<evidence type="ECO:0000256" key="1">
    <source>
        <dbReference type="SAM" id="Phobius"/>
    </source>
</evidence>
<comment type="caution">
    <text evidence="2">The sequence shown here is derived from an EMBL/GenBank/DDBJ whole genome shotgun (WGS) entry which is preliminary data.</text>
</comment>
<feature type="transmembrane region" description="Helical" evidence="1">
    <location>
        <begin position="35"/>
        <end position="57"/>
    </location>
</feature>
<sequence length="413" mass="45586">MVRADNLMLVALYGLIFLEFLFPQQSFALGLSTEAARNGTIASLWGFFALALGRHMLVKVAPSSVFGPQYDVSPRLFAQLFFVIALFGYLHILLAVNFDVPEAIRQMALPRFRQAWSRSRLGGWNTLLTEVGLLIFLIPPLAGLIFARFRSFGTFTHLFVILIFAVTLFKGFASGTRSVFLIHLLTFAGAFILARPDLKTLHLLSFGAVVAMIGGLGMNYMLAFRGIGLSRFDFEEFESETLFVDLNLINICKLTEVFPSRFDYLGLEIPYWMMILPIPRALWPGKPEGLSIGIEEALGVDGLTLSATFVGEAYMAGGLFAVIVSGLLLGATAGNWDRLGKQVSSNYGLILYCSGFFAAALSMRSVLQVAPALLPTLALWLVGRVWLRRVKNSRALRPRREIVRGSGSGRDHL</sequence>
<proteinExistence type="predicted"/>
<keyword evidence="3" id="KW-1185">Reference proteome</keyword>